<dbReference type="Pfam" id="PF00622">
    <property type="entry name" value="SPRY"/>
    <property type="match status" value="1"/>
</dbReference>
<dbReference type="Bgee" id="ENSACLG00000018355">
    <property type="expression patterns" value="Expressed in anal fin and 8 other cell types or tissues"/>
</dbReference>
<name>A0A3P8QH05_ASTCA</name>
<dbReference type="InterPro" id="IPR043136">
    <property type="entry name" value="B30.2/SPRY_sf"/>
</dbReference>
<keyword evidence="6" id="KW-0204">Cytolysis</keyword>
<dbReference type="Pfam" id="PF24674">
    <property type="entry name" value="MACPF_SNTX"/>
    <property type="match status" value="1"/>
</dbReference>
<dbReference type="GO" id="GO:0005576">
    <property type="term" value="C:extracellular region"/>
    <property type="evidence" value="ECO:0007669"/>
    <property type="project" value="UniProtKB-SubCell"/>
</dbReference>
<reference evidence="8" key="4">
    <citation type="submission" date="2025-09" db="UniProtKB">
        <authorList>
            <consortium name="Ensembl"/>
        </authorList>
    </citation>
    <scope>IDENTIFICATION</scope>
</reference>
<dbReference type="InterPro" id="IPR003877">
    <property type="entry name" value="SPRY_dom"/>
</dbReference>
<reference evidence="8 9" key="1">
    <citation type="submission" date="2018-05" db="EMBL/GenBank/DDBJ databases">
        <authorList>
            <person name="Datahose"/>
        </authorList>
    </citation>
    <scope>NUCLEOTIDE SEQUENCE</scope>
</reference>
<dbReference type="SUPFAM" id="SSF49899">
    <property type="entry name" value="Concanavalin A-like lectins/glucanases"/>
    <property type="match status" value="1"/>
</dbReference>
<dbReference type="InterPro" id="IPR001870">
    <property type="entry name" value="B30.2/SPRY"/>
</dbReference>
<keyword evidence="5" id="KW-0354">Hemolysis</keyword>
<dbReference type="Pfam" id="PF18078">
    <property type="entry name" value="Thioredoxin_11"/>
    <property type="match status" value="1"/>
</dbReference>
<dbReference type="InterPro" id="IPR048997">
    <property type="entry name" value="Stonustoxin-like_helical"/>
</dbReference>
<dbReference type="CDD" id="cd16040">
    <property type="entry name" value="SPRY_PRY_SNTX"/>
    <property type="match status" value="1"/>
</dbReference>
<sequence>MASDTMTVAGLGRPFDLGMLYNALTDEPICGFTLWDDRTLQEHTVERPQRSSTFETSACDSIESRCSLLGLEPSLKASFLSGCVEVGGSGKYLTDKKTFKNQSRVTIQYQATTSLRNLSASIIGTINEPQRQIIESISATHIVTGILYGANALFAFDSEKLDSSQVKDIQGSMDALIKNIHVDGKLKVELTKEEKDLSKKFSCKFFGDFILDSNPTTFEEAMKTIAELPKTLKEKGENAVPIKVWLTPLKTLGYGGAELEKDISVDSLRRIEDTLEALKEMKERCNDSLDEVVVKHFPQIKKYLQNFQKLCSDKISHLQRALKRVLPSIREGRADESSLNDVFDDLDKSPYNLGNLSKCLDYREREINIIRSFLGRMEGIKIVQNKSELDRAVLATGVNHAFCFIFTGLKDADLNLDAMANEDPWYYLNNTLDHMKEVAAIFMDLYRAYESSTQLCFLVAAIQHQNHKGATIYHYKEGRMITDHFSKPKIRDPRTIKKRSHFLWNYCHLTLDPDTANNYLTLSEDNKKATCGKWQTYPDHPERFDKHTQVLCKQPLTGRHYWEVEWSAGYMLSDVGIAVAYKEIGRKGRMDDLELGCNKISWYFGVDKSESFVPLRDALYKIVSKVESFIPFVDIFYKRLVAYHDNKVRKVFSLTRLGRVGVYLDWPAGTLSFYDASSNSDKLVHLYTFETKFSESVYPGFYIYYPSNYVVLCPASQMMENILHIPVY</sequence>
<accession>A0A3P8QH05</accession>
<dbReference type="PRINTS" id="PR01407">
    <property type="entry name" value="BUTYPHLNCDUF"/>
</dbReference>
<dbReference type="GO" id="GO:0031640">
    <property type="term" value="P:killing of cells of another organism"/>
    <property type="evidence" value="ECO:0007669"/>
    <property type="project" value="UniProtKB-KW"/>
</dbReference>
<dbReference type="Pfam" id="PF21109">
    <property type="entry name" value="Stonustoxin_helical"/>
    <property type="match status" value="1"/>
</dbReference>
<dbReference type="PROSITE" id="PS50188">
    <property type="entry name" value="B302_SPRY"/>
    <property type="match status" value="1"/>
</dbReference>
<evidence type="ECO:0000256" key="5">
    <source>
        <dbReference type="ARBA" id="ARBA00022735"/>
    </source>
</evidence>
<evidence type="ECO:0000256" key="4">
    <source>
        <dbReference type="ARBA" id="ARBA00022656"/>
    </source>
</evidence>
<evidence type="ECO:0000256" key="6">
    <source>
        <dbReference type="ARBA" id="ARBA00022852"/>
    </source>
</evidence>
<evidence type="ECO:0000259" key="7">
    <source>
        <dbReference type="PROSITE" id="PS50188"/>
    </source>
</evidence>
<dbReference type="InterPro" id="IPR006574">
    <property type="entry name" value="PRY"/>
</dbReference>
<keyword evidence="3" id="KW-0964">Secreted</keyword>
<dbReference type="InterPro" id="IPR040581">
    <property type="entry name" value="Thioredoxin_11"/>
</dbReference>
<dbReference type="GO" id="GO:0090729">
    <property type="term" value="F:toxin activity"/>
    <property type="evidence" value="ECO:0007669"/>
    <property type="project" value="UniProtKB-KW"/>
</dbReference>
<reference evidence="9" key="2">
    <citation type="submission" date="2023-03" db="EMBL/GenBank/DDBJ databases">
        <authorList>
            <consortium name="Wellcome Sanger Institute Data Sharing"/>
        </authorList>
    </citation>
    <scope>NUCLEOTIDE SEQUENCE [LARGE SCALE GENOMIC DNA]</scope>
</reference>
<dbReference type="Gene3D" id="2.60.120.920">
    <property type="match status" value="1"/>
</dbReference>
<dbReference type="Proteomes" id="UP000265100">
    <property type="component" value="Chromosome 22"/>
</dbReference>
<dbReference type="OMA" id="MAFKVNT"/>
<dbReference type="SMART" id="SM00589">
    <property type="entry name" value="PRY"/>
    <property type="match status" value="1"/>
</dbReference>
<dbReference type="InterPro" id="IPR052090">
    <property type="entry name" value="Cytolytic_pore-forming_toxin"/>
</dbReference>
<dbReference type="InterPro" id="IPR003879">
    <property type="entry name" value="Butyrophylin_SPRY"/>
</dbReference>
<gene>
    <name evidence="8" type="primary">HSP90AB1</name>
</gene>
<comment type="subcellular location">
    <subcellularLocation>
        <location evidence="1">Secreted</location>
    </subcellularLocation>
</comment>
<proteinExistence type="inferred from homology"/>
<dbReference type="PANTHER" id="PTHR31594">
    <property type="entry name" value="AIG1-TYPE G DOMAIN-CONTAINING PROTEIN"/>
    <property type="match status" value="1"/>
</dbReference>
<evidence type="ECO:0000313" key="9">
    <source>
        <dbReference type="Proteomes" id="UP000265100"/>
    </source>
</evidence>
<keyword evidence="4" id="KW-0800">Toxin</keyword>
<dbReference type="GeneTree" id="ENSGT00390000014380"/>
<feature type="domain" description="B30.2/SPRY" evidence="7">
    <location>
        <begin position="488"/>
        <end position="719"/>
    </location>
</feature>
<organism evidence="8 9">
    <name type="scientific">Astatotilapia calliptera</name>
    <name type="common">Eastern happy</name>
    <name type="synonym">Chromis callipterus</name>
    <dbReference type="NCBI Taxonomy" id="8154"/>
    <lineage>
        <taxon>Eukaryota</taxon>
        <taxon>Metazoa</taxon>
        <taxon>Chordata</taxon>
        <taxon>Craniata</taxon>
        <taxon>Vertebrata</taxon>
        <taxon>Euteleostomi</taxon>
        <taxon>Actinopterygii</taxon>
        <taxon>Neopterygii</taxon>
        <taxon>Teleostei</taxon>
        <taxon>Neoteleostei</taxon>
        <taxon>Acanthomorphata</taxon>
        <taxon>Ovalentaria</taxon>
        <taxon>Cichlomorphae</taxon>
        <taxon>Cichliformes</taxon>
        <taxon>Cichlidae</taxon>
        <taxon>African cichlids</taxon>
        <taxon>Pseudocrenilabrinae</taxon>
        <taxon>Haplochromini</taxon>
        <taxon>Astatotilapia</taxon>
    </lineage>
</organism>
<dbReference type="STRING" id="8154.ENSACLP00000028274"/>
<dbReference type="InterPro" id="IPR056072">
    <property type="entry name" value="SNTX_MACPF/CDC-like_dom"/>
</dbReference>
<dbReference type="PANTHER" id="PTHR31594:SF16">
    <property type="entry name" value="SI:CH211-281L24.3"/>
    <property type="match status" value="1"/>
</dbReference>
<protein>
    <recommendedName>
        <fullName evidence="7">B30.2/SPRY domain-containing protein</fullName>
    </recommendedName>
</protein>
<keyword evidence="9" id="KW-1185">Reference proteome</keyword>
<dbReference type="SMART" id="SM00449">
    <property type="entry name" value="SPRY"/>
    <property type="match status" value="1"/>
</dbReference>
<comment type="similarity">
    <text evidence="2">Belongs to the SNTX/VTX toxin family.</text>
</comment>
<dbReference type="InterPro" id="IPR013320">
    <property type="entry name" value="ConA-like_dom_sf"/>
</dbReference>
<evidence type="ECO:0000256" key="2">
    <source>
        <dbReference type="ARBA" id="ARBA00006480"/>
    </source>
</evidence>
<dbReference type="Pfam" id="PF13765">
    <property type="entry name" value="PRY"/>
    <property type="match status" value="1"/>
</dbReference>
<evidence type="ECO:0000256" key="3">
    <source>
        <dbReference type="ARBA" id="ARBA00022525"/>
    </source>
</evidence>
<evidence type="ECO:0000313" key="8">
    <source>
        <dbReference type="Ensembl" id="ENSACLP00000028274.2"/>
    </source>
</evidence>
<evidence type="ECO:0000256" key="1">
    <source>
        <dbReference type="ARBA" id="ARBA00004613"/>
    </source>
</evidence>
<reference evidence="8" key="3">
    <citation type="submission" date="2025-08" db="UniProtKB">
        <authorList>
            <consortium name="Ensembl"/>
        </authorList>
    </citation>
    <scope>IDENTIFICATION</scope>
</reference>
<dbReference type="AlphaFoldDB" id="A0A3P8QH05"/>
<dbReference type="Ensembl" id="ENSACLT00000028935.2">
    <property type="protein sequence ID" value="ENSACLP00000028274.2"/>
    <property type="gene ID" value="ENSACLG00000018355.2"/>
</dbReference>